<name>A0ABY6JYX1_9ARAC</name>
<reference evidence="1 2" key="1">
    <citation type="submission" date="2022-01" db="EMBL/GenBank/DDBJ databases">
        <title>A chromosomal length assembly of Cordylochernes scorpioides.</title>
        <authorList>
            <person name="Zeh D."/>
            <person name="Zeh J."/>
        </authorList>
    </citation>
    <scope>NUCLEOTIDE SEQUENCE [LARGE SCALE GENOMIC DNA]</scope>
    <source>
        <strain evidence="1">IN4F17</strain>
        <tissue evidence="1">Whole Body</tissue>
    </source>
</reference>
<dbReference type="Pfam" id="PF03564">
    <property type="entry name" value="DUF1759"/>
    <property type="match status" value="1"/>
</dbReference>
<proteinExistence type="predicted"/>
<dbReference type="InterPro" id="IPR005312">
    <property type="entry name" value="DUF1759"/>
</dbReference>
<sequence>MEIKDTDELLLQIEEVTDKYCKLEVKIHRFTQPFLNDANFPQSNNGSQLTNIVKLQYLKTCLKGKALILFNHIPITLFENNFVLAWDLLEKRYDNKKGLLFNLIQRIIDLPKLTIESSKQLLFLVDNSCEVIISLETLGYKLDELSDIIIGKILSDKLNKTTKRSWNMTIDSNHIPSFSELLKFLENHAKALNTSETKKGLPLIKRSMKLQVHNLTKANCFL</sequence>
<evidence type="ECO:0000313" key="1">
    <source>
        <dbReference type="EMBL" id="UYV60602.1"/>
    </source>
</evidence>
<gene>
    <name evidence="1" type="ORF">LAZ67_1001636</name>
</gene>
<keyword evidence="2" id="KW-1185">Reference proteome</keyword>
<protein>
    <submittedName>
        <fullName evidence="1">Uncharacterized protein</fullName>
    </submittedName>
</protein>
<accession>A0ABY6JYX1</accession>
<organism evidence="1 2">
    <name type="scientific">Cordylochernes scorpioides</name>
    <dbReference type="NCBI Taxonomy" id="51811"/>
    <lineage>
        <taxon>Eukaryota</taxon>
        <taxon>Metazoa</taxon>
        <taxon>Ecdysozoa</taxon>
        <taxon>Arthropoda</taxon>
        <taxon>Chelicerata</taxon>
        <taxon>Arachnida</taxon>
        <taxon>Pseudoscorpiones</taxon>
        <taxon>Cheliferoidea</taxon>
        <taxon>Chernetidae</taxon>
        <taxon>Cordylochernes</taxon>
    </lineage>
</organism>
<evidence type="ECO:0000313" key="2">
    <source>
        <dbReference type="Proteomes" id="UP001235939"/>
    </source>
</evidence>
<dbReference type="EMBL" id="CP092863">
    <property type="protein sequence ID" value="UYV60602.1"/>
    <property type="molecule type" value="Genomic_DNA"/>
</dbReference>
<dbReference type="Proteomes" id="UP001235939">
    <property type="component" value="Chromosome 01"/>
</dbReference>